<dbReference type="PaxDb" id="3880-AET05400"/>
<dbReference type="Proteomes" id="UP000002051">
    <property type="component" value="Chromosome 8"/>
</dbReference>
<name>G7LAJ2_MEDTR</name>
<proteinExistence type="predicted"/>
<dbReference type="InterPro" id="IPR009000">
    <property type="entry name" value="Transl_B-barrel_sf"/>
</dbReference>
<evidence type="ECO:0000313" key="4">
    <source>
        <dbReference type="EMBL" id="AET05400.1"/>
    </source>
</evidence>
<reference evidence="4 6" key="2">
    <citation type="journal article" date="2014" name="BMC Genomics">
        <title>An improved genome release (version Mt4.0) for the model legume Medicago truncatula.</title>
        <authorList>
            <person name="Tang H."/>
            <person name="Krishnakumar V."/>
            <person name="Bidwell S."/>
            <person name="Rosen B."/>
            <person name="Chan A."/>
            <person name="Zhou S."/>
            <person name="Gentzbittel L."/>
            <person name="Childs K.L."/>
            <person name="Yandell M."/>
            <person name="Gundlach H."/>
            <person name="Mayer K.F."/>
            <person name="Schwartz D.C."/>
            <person name="Town C.D."/>
        </authorList>
    </citation>
    <scope>GENOME REANNOTATION</scope>
    <source>
        <strain evidence="5 6">cv. Jemalong A17</strain>
    </source>
</reference>
<dbReference type="EnsemblPlants" id="AET05400">
    <property type="protein sequence ID" value="AET05400"/>
    <property type="gene ID" value="MTR_8g105060"/>
</dbReference>
<dbReference type="Gene3D" id="3.40.50.300">
    <property type="entry name" value="P-loop containing nucleotide triphosphate hydrolases"/>
    <property type="match status" value="1"/>
</dbReference>
<protein>
    <submittedName>
        <fullName evidence="4">Elongation factor G</fullName>
    </submittedName>
</protein>
<reference evidence="4 6" key="1">
    <citation type="journal article" date="2011" name="Nature">
        <title>The Medicago genome provides insight into the evolution of rhizobial symbioses.</title>
        <authorList>
            <person name="Young N.D."/>
            <person name="Debelle F."/>
            <person name="Oldroyd G.E."/>
            <person name="Geurts R."/>
            <person name="Cannon S.B."/>
            <person name="Udvardi M.K."/>
            <person name="Benedito V.A."/>
            <person name="Mayer K.F."/>
            <person name="Gouzy J."/>
            <person name="Schoof H."/>
            <person name="Van de Peer Y."/>
            <person name="Proost S."/>
            <person name="Cook D.R."/>
            <person name="Meyers B.C."/>
            <person name="Spannagl M."/>
            <person name="Cheung F."/>
            <person name="De Mita S."/>
            <person name="Krishnakumar V."/>
            <person name="Gundlach H."/>
            <person name="Zhou S."/>
            <person name="Mudge J."/>
            <person name="Bharti A.K."/>
            <person name="Murray J.D."/>
            <person name="Naoumkina M.A."/>
            <person name="Rosen B."/>
            <person name="Silverstein K.A."/>
            <person name="Tang H."/>
            <person name="Rombauts S."/>
            <person name="Zhao P.X."/>
            <person name="Zhou P."/>
            <person name="Barbe V."/>
            <person name="Bardou P."/>
            <person name="Bechner M."/>
            <person name="Bellec A."/>
            <person name="Berger A."/>
            <person name="Berges H."/>
            <person name="Bidwell S."/>
            <person name="Bisseling T."/>
            <person name="Choisne N."/>
            <person name="Couloux A."/>
            <person name="Denny R."/>
            <person name="Deshpande S."/>
            <person name="Dai X."/>
            <person name="Doyle J.J."/>
            <person name="Dudez A.M."/>
            <person name="Farmer A.D."/>
            <person name="Fouteau S."/>
            <person name="Franken C."/>
            <person name="Gibelin C."/>
            <person name="Gish J."/>
            <person name="Goldstein S."/>
            <person name="Gonzalez A.J."/>
            <person name="Green P.J."/>
            <person name="Hallab A."/>
            <person name="Hartog M."/>
            <person name="Hua A."/>
            <person name="Humphray S.J."/>
            <person name="Jeong D.H."/>
            <person name="Jing Y."/>
            <person name="Jocker A."/>
            <person name="Kenton S.M."/>
            <person name="Kim D.J."/>
            <person name="Klee K."/>
            <person name="Lai H."/>
            <person name="Lang C."/>
            <person name="Lin S."/>
            <person name="Macmil S.L."/>
            <person name="Magdelenat G."/>
            <person name="Matthews L."/>
            <person name="McCorrison J."/>
            <person name="Monaghan E.L."/>
            <person name="Mun J.H."/>
            <person name="Najar F.Z."/>
            <person name="Nicholson C."/>
            <person name="Noirot C."/>
            <person name="O'Bleness M."/>
            <person name="Paule C.R."/>
            <person name="Poulain J."/>
            <person name="Prion F."/>
            <person name="Qin B."/>
            <person name="Qu C."/>
            <person name="Retzel E.F."/>
            <person name="Riddle C."/>
            <person name="Sallet E."/>
            <person name="Samain S."/>
            <person name="Samson N."/>
            <person name="Sanders I."/>
            <person name="Saurat O."/>
            <person name="Scarpelli C."/>
            <person name="Schiex T."/>
            <person name="Segurens B."/>
            <person name="Severin A.J."/>
            <person name="Sherrier D.J."/>
            <person name="Shi R."/>
            <person name="Sims S."/>
            <person name="Singer S.R."/>
            <person name="Sinharoy S."/>
            <person name="Sterck L."/>
            <person name="Viollet A."/>
            <person name="Wang B.B."/>
            <person name="Wang K."/>
            <person name="Wang M."/>
            <person name="Wang X."/>
            <person name="Warfsmann J."/>
            <person name="Weissenbach J."/>
            <person name="White D.D."/>
            <person name="White J.D."/>
            <person name="Wiley G.B."/>
            <person name="Wincker P."/>
            <person name="Xing Y."/>
            <person name="Yang L."/>
            <person name="Yao Z."/>
            <person name="Ying F."/>
            <person name="Zhai J."/>
            <person name="Zhou L."/>
            <person name="Zuber A."/>
            <person name="Denarie J."/>
            <person name="Dixon R.A."/>
            <person name="May G.D."/>
            <person name="Schwartz D.C."/>
            <person name="Rogers J."/>
            <person name="Quetier F."/>
            <person name="Town C.D."/>
            <person name="Roe B.A."/>
        </authorList>
    </citation>
    <scope>NUCLEOTIDE SEQUENCE [LARGE SCALE GENOMIC DNA]</scope>
    <source>
        <strain evidence="4">A17</strain>
        <strain evidence="5 6">cv. Jemalong A17</strain>
    </source>
</reference>
<evidence type="ECO:0000313" key="6">
    <source>
        <dbReference type="Proteomes" id="UP000002051"/>
    </source>
</evidence>
<dbReference type="GO" id="GO:0005525">
    <property type="term" value="F:GTP binding"/>
    <property type="evidence" value="ECO:0007669"/>
    <property type="project" value="InterPro"/>
</dbReference>
<dbReference type="STRING" id="3880.G7LAJ2"/>
<dbReference type="InterPro" id="IPR027417">
    <property type="entry name" value="P-loop_NTPase"/>
</dbReference>
<dbReference type="AlphaFoldDB" id="G7LAJ2"/>
<reference evidence="5" key="3">
    <citation type="submission" date="2015-04" db="UniProtKB">
        <authorList>
            <consortium name="EnsemblPlants"/>
        </authorList>
    </citation>
    <scope>IDENTIFICATION</scope>
    <source>
        <strain evidence="5">cv. Jemalong A17</strain>
    </source>
</reference>
<dbReference type="SUPFAM" id="SSF50447">
    <property type="entry name" value="Translation proteins"/>
    <property type="match status" value="1"/>
</dbReference>
<dbReference type="GO" id="GO:0003924">
    <property type="term" value="F:GTPase activity"/>
    <property type="evidence" value="ECO:0000318"/>
    <property type="project" value="GO_Central"/>
</dbReference>
<dbReference type="EMBL" id="CM001224">
    <property type="protein sequence ID" value="AET05400.1"/>
    <property type="molecule type" value="Genomic_DNA"/>
</dbReference>
<dbReference type="Gene3D" id="2.40.30.10">
    <property type="entry name" value="Translation factors"/>
    <property type="match status" value="1"/>
</dbReference>
<dbReference type="Pfam" id="PF03144">
    <property type="entry name" value="GTP_EFTU_D2"/>
    <property type="match status" value="1"/>
</dbReference>
<dbReference type="PANTHER" id="PTHR43636">
    <property type="entry name" value="ELONGATION FACTOR G, MITOCHONDRIAL"/>
    <property type="match status" value="1"/>
</dbReference>
<dbReference type="PANTHER" id="PTHR43636:SF2">
    <property type="entry name" value="ELONGATION FACTOR G, MITOCHONDRIAL"/>
    <property type="match status" value="1"/>
</dbReference>
<dbReference type="GO" id="GO:0005739">
    <property type="term" value="C:mitochondrion"/>
    <property type="evidence" value="ECO:0000318"/>
    <property type="project" value="GO_Central"/>
</dbReference>
<feature type="domain" description="Translation elongation factor EFTu-like" evidence="3">
    <location>
        <begin position="371"/>
        <end position="434"/>
    </location>
</feature>
<keyword evidence="2" id="KW-0648">Protein biosynthesis</keyword>
<keyword evidence="6" id="KW-1185">Reference proteome</keyword>
<keyword evidence="1 4" id="KW-0251">Elongation factor</keyword>
<evidence type="ECO:0000259" key="3">
    <source>
        <dbReference type="Pfam" id="PF03144"/>
    </source>
</evidence>
<dbReference type="GO" id="GO:0003746">
    <property type="term" value="F:translation elongation factor activity"/>
    <property type="evidence" value="ECO:0000318"/>
    <property type="project" value="GO_Central"/>
</dbReference>
<dbReference type="SUPFAM" id="SSF52540">
    <property type="entry name" value="P-loop containing nucleoside triphosphate hydrolases"/>
    <property type="match status" value="1"/>
</dbReference>
<accession>G7LAJ2</accession>
<gene>
    <name evidence="4" type="ordered locus">MTR_8g105060</name>
</gene>
<dbReference type="HOGENOM" id="CLU_002794_13_2_1"/>
<dbReference type="eggNOG" id="KOG0465">
    <property type="taxonomic scope" value="Eukaryota"/>
</dbReference>
<evidence type="ECO:0000256" key="1">
    <source>
        <dbReference type="ARBA" id="ARBA00022768"/>
    </source>
</evidence>
<dbReference type="InterPro" id="IPR004161">
    <property type="entry name" value="EFTu-like_2"/>
</dbReference>
<evidence type="ECO:0000256" key="2">
    <source>
        <dbReference type="ARBA" id="ARBA00022917"/>
    </source>
</evidence>
<organism evidence="4 6">
    <name type="scientific">Medicago truncatula</name>
    <name type="common">Barrel medic</name>
    <name type="synonym">Medicago tribuloides</name>
    <dbReference type="NCBI Taxonomy" id="3880"/>
    <lineage>
        <taxon>Eukaryota</taxon>
        <taxon>Viridiplantae</taxon>
        <taxon>Streptophyta</taxon>
        <taxon>Embryophyta</taxon>
        <taxon>Tracheophyta</taxon>
        <taxon>Spermatophyta</taxon>
        <taxon>Magnoliopsida</taxon>
        <taxon>eudicotyledons</taxon>
        <taxon>Gunneridae</taxon>
        <taxon>Pentapetalae</taxon>
        <taxon>rosids</taxon>
        <taxon>fabids</taxon>
        <taxon>Fabales</taxon>
        <taxon>Fabaceae</taxon>
        <taxon>Papilionoideae</taxon>
        <taxon>50 kb inversion clade</taxon>
        <taxon>NPAAA clade</taxon>
        <taxon>Hologalegina</taxon>
        <taxon>IRL clade</taxon>
        <taxon>Trifolieae</taxon>
        <taxon>Medicago</taxon>
    </lineage>
</organism>
<evidence type="ECO:0000313" key="5">
    <source>
        <dbReference type="EnsemblPlants" id="AET05400"/>
    </source>
</evidence>
<dbReference type="GO" id="GO:0070125">
    <property type="term" value="P:mitochondrial translational elongation"/>
    <property type="evidence" value="ECO:0000318"/>
    <property type="project" value="GO_Central"/>
</dbReference>
<sequence length="453" mass="51982">MNRFLRSSLPCLLDSTVRSSLYPSSSVLSTLPPLRHFSNKSQEHLRNVWLSGLRDPYIRMVGDWETLMLRYHDYDPYYIDPRVVYVSNNRDPKVTSYKNITVFQHTEVTSYKNITVFDVDSIVDAEIPLHIFDSAVPVLSCLYGVKIETIAIFQQMTRFQFPMFIFIDDIELEGADPWNFFDQVKSKLNHRCAAIQVPLRSIDDCYIGFVDLVKLKASYFPSKKSSRSRFFDRLANKLKEVEEVAKDMQAFVLKKRRELIEIVSEVDDKLSEDFHGGSQISESVLDDAIRRATIARKFVPIFMGTFSDERYEGLELLREGVIRYLPSPIDVSNYALDLNKNGEKIELSGSIDAPFVAKAFTNNLNRSDLLTYLRIYQGVIKKDDFITNVNTGEKIQILTLCKRHDDEIEYVDEAHAGEIVMLFDALLKSGDTFTDGSVRYTMTSADVPTYSVS</sequence>